<evidence type="ECO:0000313" key="4">
    <source>
        <dbReference type="Proteomes" id="UP001164746"/>
    </source>
</evidence>
<feature type="transmembrane region" description="Helical" evidence="1">
    <location>
        <begin position="141"/>
        <end position="162"/>
    </location>
</feature>
<dbReference type="Pfam" id="PF03530">
    <property type="entry name" value="SK_channel"/>
    <property type="match status" value="1"/>
</dbReference>
<dbReference type="InterPro" id="IPR015449">
    <property type="entry name" value="K_chnl_Ca-activ_SK"/>
</dbReference>
<dbReference type="Proteomes" id="UP001164746">
    <property type="component" value="Chromosome 8"/>
</dbReference>
<organism evidence="3 4">
    <name type="scientific">Mya arenaria</name>
    <name type="common">Soft-shell clam</name>
    <dbReference type="NCBI Taxonomy" id="6604"/>
    <lineage>
        <taxon>Eukaryota</taxon>
        <taxon>Metazoa</taxon>
        <taxon>Spiralia</taxon>
        <taxon>Lophotrochozoa</taxon>
        <taxon>Mollusca</taxon>
        <taxon>Bivalvia</taxon>
        <taxon>Autobranchia</taxon>
        <taxon>Heteroconchia</taxon>
        <taxon>Euheterodonta</taxon>
        <taxon>Imparidentia</taxon>
        <taxon>Neoheterodontei</taxon>
        <taxon>Myida</taxon>
        <taxon>Myoidea</taxon>
        <taxon>Myidae</taxon>
        <taxon>Mya</taxon>
    </lineage>
</organism>
<feature type="transmembrane region" description="Helical" evidence="1">
    <location>
        <begin position="104"/>
        <end position="121"/>
    </location>
</feature>
<feature type="transmembrane region" description="Helical" evidence="1">
    <location>
        <begin position="318"/>
        <end position="335"/>
    </location>
</feature>
<feature type="domain" description="Potassium channel" evidence="2">
    <location>
        <begin position="315"/>
        <end position="372"/>
    </location>
</feature>
<dbReference type="EMBL" id="CP111019">
    <property type="protein sequence ID" value="WAR11273.1"/>
    <property type="molecule type" value="Genomic_DNA"/>
</dbReference>
<dbReference type="SUPFAM" id="SSF81324">
    <property type="entry name" value="Voltage-gated potassium channels"/>
    <property type="match status" value="1"/>
</dbReference>
<keyword evidence="1" id="KW-0812">Transmembrane</keyword>
<accession>A0ABY7ERU2</accession>
<protein>
    <submittedName>
        <fullName evidence="3">KCNN-like protein</fullName>
    </submittedName>
</protein>
<feature type="transmembrane region" description="Helical" evidence="1">
    <location>
        <begin position="274"/>
        <end position="298"/>
    </location>
</feature>
<keyword evidence="1" id="KW-1133">Transmembrane helix</keyword>
<dbReference type="Pfam" id="PF07885">
    <property type="entry name" value="Ion_trans_2"/>
    <property type="match status" value="1"/>
</dbReference>
<reference evidence="3" key="1">
    <citation type="submission" date="2022-11" db="EMBL/GenBank/DDBJ databases">
        <title>Centuries of genome instability and evolution in soft-shell clam transmissible cancer (bioRxiv).</title>
        <authorList>
            <person name="Hart S.F.M."/>
            <person name="Yonemitsu M.A."/>
            <person name="Giersch R.M."/>
            <person name="Beal B.F."/>
            <person name="Arriagada G."/>
            <person name="Davis B.W."/>
            <person name="Ostrander E.A."/>
            <person name="Goff S.P."/>
            <person name="Metzger M.J."/>
        </authorList>
    </citation>
    <scope>NUCLEOTIDE SEQUENCE</scope>
    <source>
        <strain evidence="3">MELC-2E11</strain>
        <tissue evidence="3">Siphon/mantle</tissue>
    </source>
</reference>
<feature type="transmembrane region" description="Helical" evidence="1">
    <location>
        <begin position="347"/>
        <end position="368"/>
    </location>
</feature>
<evidence type="ECO:0000259" key="2">
    <source>
        <dbReference type="Pfam" id="PF07885"/>
    </source>
</evidence>
<dbReference type="Gene3D" id="1.10.287.70">
    <property type="match status" value="2"/>
</dbReference>
<feature type="transmembrane region" description="Helical" evidence="1">
    <location>
        <begin position="231"/>
        <end position="254"/>
    </location>
</feature>
<gene>
    <name evidence="3" type="ORF">MAR_025453</name>
</gene>
<proteinExistence type="predicted"/>
<name>A0ABY7ERU2_MYAAR</name>
<keyword evidence="1" id="KW-0472">Membrane</keyword>
<sequence length="531" mass="59538">MSVMFALDGPLVSANDLIACHPESTSMGGVDGRNFPICSVPTMDSPDLPLKTGHWQYPTYASSDNVSTQNLIMPPSKRESVLDVRNLGYRLRVRKELIGRRTRVSDMAFLLAIIGIIIVIIDTECQFAKVYSTAATISIYLRVITSITTIGVLVAIVMYHVIGIKLRLISRGLSNWKLVTTWKDFAKLVAELVICSIHPLPFTTTARLPMYVSSVDDLHAFTVEGLPINSLFSILMFARIYLLMRFLVVHSALFCDTTVQSLGAMSNVNINAQFVFKALMSQWPGCCLISIMGIVLLVNSYSLRMCEHYALEAHQSTFFMQAIWMTCVTFLTLGYGDIVPRTTCGRVLAIFTGMMGVGLMALCVAVLTRKLEQSRGEKYVHTFVQQISFDKLYKNSAAKVVTEFLILCRMRREGVDASDDRIIIHRRRLLRAVRKMSHARYLRTQVGESLVGPVEINQNVNEVYGIVETVRDDHDNMKSRIRNIEQLMTSMHDQLKEIKTMVRASCPSSPISEVERPQSANLFESCSESAS</sequence>
<keyword evidence="4" id="KW-1185">Reference proteome</keyword>
<dbReference type="PANTHER" id="PTHR10153">
    <property type="entry name" value="SMALL CONDUCTANCE CALCIUM-ACTIVATED POTASSIUM CHANNEL"/>
    <property type="match status" value="1"/>
</dbReference>
<evidence type="ECO:0000313" key="3">
    <source>
        <dbReference type="EMBL" id="WAR11273.1"/>
    </source>
</evidence>
<evidence type="ECO:0000256" key="1">
    <source>
        <dbReference type="SAM" id="Phobius"/>
    </source>
</evidence>
<dbReference type="InterPro" id="IPR013099">
    <property type="entry name" value="K_chnl_dom"/>
</dbReference>